<evidence type="ECO:0000313" key="2">
    <source>
        <dbReference type="Proteomes" id="UP000294325"/>
    </source>
</evidence>
<keyword evidence="2" id="KW-1185">Reference proteome</keyword>
<reference evidence="1 2" key="1">
    <citation type="submission" date="2019-03" db="EMBL/GenBank/DDBJ databases">
        <title>The genome sequence of Nitrosococcus wardiae strain D1FHST reveals the archetypal metabolic capacity of ammonia-oxidizing Gammaproteobacteria.</title>
        <authorList>
            <person name="Wang L."/>
            <person name="Lim C.K."/>
            <person name="Hanson T.E."/>
            <person name="Dang H."/>
            <person name="Klotz M.G."/>
        </authorList>
    </citation>
    <scope>NUCLEOTIDE SEQUENCE [LARGE SCALE GENOMIC DNA]</scope>
    <source>
        <strain evidence="1 2">D1FHS</strain>
    </source>
</reference>
<gene>
    <name evidence="1" type="ORF">E3U44_07155</name>
</gene>
<protein>
    <submittedName>
        <fullName evidence="1">Uncharacterized protein</fullName>
    </submittedName>
</protein>
<dbReference type="RefSeq" id="WP_134357471.1">
    <property type="nucleotide sequence ID" value="NZ_CP038033.1"/>
</dbReference>
<organism evidence="1 2">
    <name type="scientific">Nitrosococcus wardiae</name>
    <dbReference type="NCBI Taxonomy" id="1814290"/>
    <lineage>
        <taxon>Bacteria</taxon>
        <taxon>Pseudomonadati</taxon>
        <taxon>Pseudomonadota</taxon>
        <taxon>Gammaproteobacteria</taxon>
        <taxon>Chromatiales</taxon>
        <taxon>Chromatiaceae</taxon>
        <taxon>Nitrosococcus</taxon>
    </lineage>
</organism>
<accession>A0A4P7BYQ7</accession>
<dbReference type="AlphaFoldDB" id="A0A4P7BYQ7"/>
<dbReference type="KEGG" id="nwr:E3U44_07155"/>
<name>A0A4P7BYQ7_9GAMM</name>
<proteinExistence type="predicted"/>
<dbReference type="EMBL" id="CP038033">
    <property type="protein sequence ID" value="QBQ54310.1"/>
    <property type="molecule type" value="Genomic_DNA"/>
</dbReference>
<evidence type="ECO:0000313" key="1">
    <source>
        <dbReference type="EMBL" id="QBQ54310.1"/>
    </source>
</evidence>
<dbReference type="Proteomes" id="UP000294325">
    <property type="component" value="Chromosome"/>
</dbReference>
<sequence>MSRIRDRFGESIFAKIFERLIPYWQGEGQLRGQRLLADASLVEADAALNLLVEHAEGDPHAWAISVAITIFINGQRN</sequence>